<organism evidence="1 2">
    <name type="scientific">Flavobacterium indicum (strain DSM 17447 / CIP 109464 / GPTSA100-9)</name>
    <dbReference type="NCBI Taxonomy" id="1094466"/>
    <lineage>
        <taxon>Bacteria</taxon>
        <taxon>Pseudomonadati</taxon>
        <taxon>Bacteroidota</taxon>
        <taxon>Flavobacteriia</taxon>
        <taxon>Flavobacteriales</taxon>
        <taxon>Flavobacteriaceae</taxon>
        <taxon>Flavobacterium</taxon>
    </lineage>
</organism>
<dbReference type="STRING" id="1094466.KQS_13070"/>
<evidence type="ECO:0000313" key="2">
    <source>
        <dbReference type="Proteomes" id="UP000007599"/>
    </source>
</evidence>
<protein>
    <recommendedName>
        <fullName evidence="3">GLPGLI family protein</fullName>
    </recommendedName>
</protein>
<evidence type="ECO:0008006" key="3">
    <source>
        <dbReference type="Google" id="ProtNLM"/>
    </source>
</evidence>
<name>H8XRS8_FLAIG</name>
<dbReference type="Proteomes" id="UP000007599">
    <property type="component" value="Chromosome I"/>
</dbReference>
<keyword evidence="2" id="KW-1185">Reference proteome</keyword>
<dbReference type="RefSeq" id="WP_014389630.1">
    <property type="nucleotide sequence ID" value="NC_017025.1"/>
</dbReference>
<reference evidence="2" key="2">
    <citation type="submission" date="2012-03" db="EMBL/GenBank/DDBJ databases">
        <title>Complete genome sequence of Flavobacterium indicum GPTSA100-9T, isolated from warm spring water.</title>
        <authorList>
            <person name="Barbier P."/>
            <person name="Houel A."/>
            <person name="Loux V."/>
            <person name="Poulain J."/>
            <person name="Bernardet J.-F."/>
            <person name="Touchon M."/>
            <person name="Duchaud E."/>
        </authorList>
    </citation>
    <scope>NUCLEOTIDE SEQUENCE [LARGE SCALE GENOMIC DNA]</scope>
    <source>
        <strain evidence="2">DSM 17447 / CIP 109464 / GPTSA100-9</strain>
    </source>
</reference>
<accession>H8XRS8</accession>
<sequence length="254" mass="29811">MKYLLVFFFSALVFSQENKLVKIDYISNKNGITNKEYLYVKADSAVYRNDSLTIFNDNTKILNEEKSELEVKQKRIDLPVVSFYHTSTSQDLFINYFSLDEHKVVCYKDELPEITWKIYDNETKNIGDYIVVKAIGMFRGSEIEAYFCPEIPINFGPWKFKGLPGLILELTARNKNIEDYRWVVNKIDFDCKEQIAFKMNNQIKIEPFKKSVEKDFKKLKEQIKMANSQVPKGVKVGETVIVRGGIEQKYEWEK</sequence>
<dbReference type="PATRIC" id="fig|1094466.5.peg.2557"/>
<reference evidence="1 2" key="1">
    <citation type="journal article" date="2012" name="J. Bacteriol.">
        <title>Complete Genome Sequence of Flavobacterium indicum GPSTA100-9T, Isolated from Warm Spring Water.</title>
        <authorList>
            <person name="Barbier P."/>
            <person name="Houel A."/>
            <person name="Loux V."/>
            <person name="Poulain J."/>
            <person name="Bernardet J.F."/>
            <person name="Touchon M."/>
            <person name="Duchaud E."/>
        </authorList>
    </citation>
    <scope>NUCLEOTIDE SEQUENCE [LARGE SCALE GENOMIC DNA]</scope>
    <source>
        <strain evidence="2">DSM 17447 / CIP 109464 / GPTSA100-9</strain>
    </source>
</reference>
<dbReference type="eggNOG" id="ENOG502Z8KC">
    <property type="taxonomic scope" value="Bacteria"/>
</dbReference>
<dbReference type="KEGG" id="fin:KQS_13070"/>
<dbReference type="NCBIfam" id="TIGR01200">
    <property type="entry name" value="GLPGLI"/>
    <property type="match status" value="1"/>
</dbReference>
<dbReference type="HOGENOM" id="CLU_093478_0_0_10"/>
<dbReference type="Pfam" id="PF09697">
    <property type="entry name" value="Porph_ging"/>
    <property type="match status" value="1"/>
</dbReference>
<dbReference type="OrthoDB" id="1440774at2"/>
<dbReference type="EMBL" id="HE774682">
    <property type="protein sequence ID" value="CCG54512.1"/>
    <property type="molecule type" value="Genomic_DNA"/>
</dbReference>
<proteinExistence type="predicted"/>
<evidence type="ECO:0000313" key="1">
    <source>
        <dbReference type="EMBL" id="CCG54512.1"/>
    </source>
</evidence>
<gene>
    <name evidence="1" type="ordered locus">KQS_13070</name>
</gene>
<dbReference type="AlphaFoldDB" id="H8XRS8"/>
<dbReference type="InterPro" id="IPR005901">
    <property type="entry name" value="GLPGLI"/>
</dbReference>